<dbReference type="InterPro" id="IPR006379">
    <property type="entry name" value="HAD-SF_hydro_IIB"/>
</dbReference>
<dbReference type="InterPro" id="IPR023214">
    <property type="entry name" value="HAD_sf"/>
</dbReference>
<dbReference type="Gene3D" id="3.40.50.1000">
    <property type="entry name" value="HAD superfamily/HAD-like"/>
    <property type="match status" value="1"/>
</dbReference>
<dbReference type="Pfam" id="PF02358">
    <property type="entry name" value="Trehalose_PPase"/>
    <property type="match status" value="1"/>
</dbReference>
<dbReference type="InterPro" id="IPR001830">
    <property type="entry name" value="Glyco_trans_20"/>
</dbReference>
<evidence type="ECO:0000256" key="1">
    <source>
        <dbReference type="ARBA" id="ARBA00006330"/>
    </source>
</evidence>
<keyword evidence="4" id="KW-1185">Reference proteome</keyword>
<reference evidence="4" key="1">
    <citation type="submission" date="2015-01" db="EMBL/GenBank/DDBJ databases">
        <title>Flavisolibacter sp./LCS9/ whole genome sequencing.</title>
        <authorList>
            <person name="Kim M.K."/>
            <person name="Srinivasan S."/>
            <person name="Lee J.-J."/>
        </authorList>
    </citation>
    <scope>NUCLEOTIDE SEQUENCE [LARGE SCALE GENOMIC DNA]</scope>
    <source>
        <strain evidence="4">LCS9</strain>
    </source>
</reference>
<dbReference type="GO" id="GO:0003825">
    <property type="term" value="F:alpha,alpha-trehalose-phosphate synthase (UDP-forming) activity"/>
    <property type="evidence" value="ECO:0007669"/>
    <property type="project" value="TreeGrafter"/>
</dbReference>
<dbReference type="AlphaFoldDB" id="A0A172U292"/>
<dbReference type="PANTHER" id="PTHR10788">
    <property type="entry name" value="TREHALOSE-6-PHOSPHATE SYNTHASE"/>
    <property type="match status" value="1"/>
</dbReference>
<dbReference type="KEGG" id="fla:SY85_01030"/>
<accession>A0A172U292</accession>
<dbReference type="GO" id="GO:0004805">
    <property type="term" value="F:trehalose-phosphatase activity"/>
    <property type="evidence" value="ECO:0007669"/>
    <property type="project" value="TreeGrafter"/>
</dbReference>
<dbReference type="NCBIfam" id="TIGR01484">
    <property type="entry name" value="HAD-SF-IIB"/>
    <property type="match status" value="1"/>
</dbReference>
<evidence type="ECO:0000313" key="3">
    <source>
        <dbReference type="EMBL" id="ANE53244.1"/>
    </source>
</evidence>
<dbReference type="GO" id="GO:0005992">
    <property type="term" value="P:trehalose biosynthetic process"/>
    <property type="evidence" value="ECO:0007669"/>
    <property type="project" value="InterPro"/>
</dbReference>
<proteinExistence type="inferred from homology"/>
<dbReference type="CDD" id="cd01627">
    <property type="entry name" value="HAD_TPP"/>
    <property type="match status" value="1"/>
</dbReference>
<comment type="similarity">
    <text evidence="2">Belongs to the glycosyltransferase 20 family.</text>
</comment>
<evidence type="ECO:0000313" key="4">
    <source>
        <dbReference type="Proteomes" id="UP000077177"/>
    </source>
</evidence>
<dbReference type="Proteomes" id="UP000077177">
    <property type="component" value="Chromosome"/>
</dbReference>
<dbReference type="InterPro" id="IPR036412">
    <property type="entry name" value="HAD-like_sf"/>
</dbReference>
<organism evidence="3 4">
    <name type="scientific">Flavisolibacter tropicus</name>
    <dbReference type="NCBI Taxonomy" id="1492898"/>
    <lineage>
        <taxon>Bacteria</taxon>
        <taxon>Pseudomonadati</taxon>
        <taxon>Bacteroidota</taxon>
        <taxon>Chitinophagia</taxon>
        <taxon>Chitinophagales</taxon>
        <taxon>Chitinophagaceae</taxon>
        <taxon>Flavisolibacter</taxon>
    </lineage>
</organism>
<dbReference type="Pfam" id="PF00982">
    <property type="entry name" value="Glyco_transf_20"/>
    <property type="match status" value="1"/>
</dbReference>
<evidence type="ECO:0000256" key="2">
    <source>
        <dbReference type="ARBA" id="ARBA00008799"/>
    </source>
</evidence>
<dbReference type="NCBIfam" id="NF011071">
    <property type="entry name" value="PRK14501.1"/>
    <property type="match status" value="1"/>
</dbReference>
<dbReference type="GO" id="GO:0005829">
    <property type="term" value="C:cytosol"/>
    <property type="evidence" value="ECO:0007669"/>
    <property type="project" value="TreeGrafter"/>
</dbReference>
<dbReference type="PANTHER" id="PTHR10788:SF106">
    <property type="entry name" value="BCDNA.GH08860"/>
    <property type="match status" value="1"/>
</dbReference>
<dbReference type="STRING" id="1492898.SY85_01030"/>
<dbReference type="Gene3D" id="3.40.50.2000">
    <property type="entry name" value="Glycogen Phosphorylase B"/>
    <property type="match status" value="2"/>
</dbReference>
<reference evidence="3 4" key="2">
    <citation type="journal article" date="2016" name="Int. J. Syst. Evol. Microbiol.">
        <title>Flavisolibacter tropicus sp. nov., isolated from tropical soil.</title>
        <authorList>
            <person name="Lee J.J."/>
            <person name="Kang M.S."/>
            <person name="Kim G.S."/>
            <person name="Lee C.S."/>
            <person name="Lim S."/>
            <person name="Lee J."/>
            <person name="Roh S.H."/>
            <person name="Kang H."/>
            <person name="Ha J.M."/>
            <person name="Bae S."/>
            <person name="Jung H.Y."/>
            <person name="Kim M.K."/>
        </authorList>
    </citation>
    <scope>NUCLEOTIDE SEQUENCE [LARGE SCALE GENOMIC DNA]</scope>
    <source>
        <strain evidence="3 4">LCS9</strain>
    </source>
</reference>
<dbReference type="CDD" id="cd03788">
    <property type="entry name" value="GT20_TPS"/>
    <property type="match status" value="1"/>
</dbReference>
<dbReference type="SUPFAM" id="SSF56784">
    <property type="entry name" value="HAD-like"/>
    <property type="match status" value="1"/>
</dbReference>
<dbReference type="Gene3D" id="3.30.70.1020">
    <property type="entry name" value="Trehalose-6-phosphate phosphatase related protein, domain 2"/>
    <property type="match status" value="1"/>
</dbReference>
<dbReference type="SUPFAM" id="SSF53756">
    <property type="entry name" value="UDP-Glycosyltransferase/glycogen phosphorylase"/>
    <property type="match status" value="1"/>
</dbReference>
<dbReference type="EMBL" id="CP011390">
    <property type="protein sequence ID" value="ANE53244.1"/>
    <property type="molecule type" value="Genomic_DNA"/>
</dbReference>
<dbReference type="PATRIC" id="fig|1492898.3.peg.233"/>
<dbReference type="OrthoDB" id="9761633at2"/>
<dbReference type="NCBIfam" id="TIGR00685">
    <property type="entry name" value="T6PP"/>
    <property type="match status" value="1"/>
</dbReference>
<dbReference type="InterPro" id="IPR003337">
    <property type="entry name" value="Trehalose_PPase"/>
</dbReference>
<name>A0A172U292_9BACT</name>
<protein>
    <submittedName>
        <fullName evidence="3">Trehalose phosphatase</fullName>
    </submittedName>
</protein>
<gene>
    <name evidence="3" type="ORF">SY85_01030</name>
</gene>
<sequence>MGRLIIISNRLPFSIDKTGEGLIVRQSSGGLVSALKSFFERRGTDSFANQYSEEIWVGSVDSTEEDWRSAEAEGLIDADFIIEPIFPPPALYNGYYTGFSNSAIWPLFHYFPTLVEYKKEYFEAYLKVNQLFADKIASIYEPGDVIWVHDYQLMLLPNMLRQRMPEASIGFFLHIPFPSYEIFRLMPSDWKRALLEGLLGADLVGFHTYDYVQHFVQSAKMIVKVESQFNTIYYNNRVVKADQFPIGIDYEKFRDASLDETVVGISSALEEKFYDQKILFSVDRLDYTKGLEHRLESFEIFLALYPEWRERVVFILNVIPSRDSIPTYNERRKLIEERVSTINGKYSTLQWQPLIYRYNHLSFDELCALYQVADVALITPLRDGMNLVAKEYIASCIDKGVLILSELTGAASELNEALIVNPTDTTEVANAINQALIMPLMEQRSRLSYMQRRLAEYDVLRWLKDFLEQLSASKKDQDALRINILKEETIQEMLYQYSQANKRSLLLDYDGTLAPFQKIPSMAAPSTELLQLLDDLTIDPANEVVIISGRDMNTLDKWLGHLPVNMIAEHGACIKHKGEKWKEVITMSTEWKEQVRPLMQLFVDRCAGSFIEEKKSTLAWHYRNTYPELGFMRSRELRNSLLQLTANTSLQVIDGNRVLEVRMVGVDKGASSIQMINYLNPDFILCIGDDTTDEDMFRALSDRGYTIKVGRGNTAAQHTLLSQREVYPFLRRFILPVKTEFYNYSKIG</sequence>
<comment type="similarity">
    <text evidence="1">In the C-terminal section; belongs to the trehalose phosphatase family.</text>
</comment>